<gene>
    <name evidence="4" type="ORF">PEVE_00001636</name>
</gene>
<evidence type="ECO:0000256" key="1">
    <source>
        <dbReference type="SAM" id="Coils"/>
    </source>
</evidence>
<accession>A0ABN8Q2B5</accession>
<sequence length="231" mass="26966">MSTEQTIDSNHDSAEVCIRRLSRKLSEVEIVMATQEGKANQMKKERDAERSENEQLKKEVRRLNNELLKEKTISAALIKRNCKEENDKEITDGKQEKGNDDFVPSQTRRGSLPVSSLWKPFQRRGPQDFTKDLRKLLDRRSNELLQQKQQYRIFEHRFKQQADRCIKMDGDLERLDQLLVELLGLHAKCHGCSIFQHNKIVILGKKIELHCTKLIISCIAMVLVVLYIFFS</sequence>
<keyword evidence="3" id="KW-0472">Membrane</keyword>
<proteinExistence type="predicted"/>
<evidence type="ECO:0000313" key="4">
    <source>
        <dbReference type="EMBL" id="CAH3155153.1"/>
    </source>
</evidence>
<reference evidence="4 5" key="1">
    <citation type="submission" date="2022-05" db="EMBL/GenBank/DDBJ databases">
        <authorList>
            <consortium name="Genoscope - CEA"/>
            <person name="William W."/>
        </authorList>
    </citation>
    <scope>NUCLEOTIDE SEQUENCE [LARGE SCALE GENOMIC DNA]</scope>
</reference>
<evidence type="ECO:0000256" key="2">
    <source>
        <dbReference type="SAM" id="MobiDB-lite"/>
    </source>
</evidence>
<keyword evidence="3" id="KW-0812">Transmembrane</keyword>
<evidence type="ECO:0000313" key="5">
    <source>
        <dbReference type="Proteomes" id="UP001159427"/>
    </source>
</evidence>
<organism evidence="4 5">
    <name type="scientific">Porites evermanni</name>
    <dbReference type="NCBI Taxonomy" id="104178"/>
    <lineage>
        <taxon>Eukaryota</taxon>
        <taxon>Metazoa</taxon>
        <taxon>Cnidaria</taxon>
        <taxon>Anthozoa</taxon>
        <taxon>Hexacorallia</taxon>
        <taxon>Scleractinia</taxon>
        <taxon>Fungiina</taxon>
        <taxon>Poritidae</taxon>
        <taxon>Porites</taxon>
    </lineage>
</organism>
<dbReference type="Proteomes" id="UP001159427">
    <property type="component" value="Unassembled WGS sequence"/>
</dbReference>
<feature type="region of interest" description="Disordered" evidence="2">
    <location>
        <begin position="85"/>
        <end position="111"/>
    </location>
</feature>
<feature type="transmembrane region" description="Helical" evidence="3">
    <location>
        <begin position="214"/>
        <end position="230"/>
    </location>
</feature>
<name>A0ABN8Q2B5_9CNID</name>
<keyword evidence="3" id="KW-1133">Transmembrane helix</keyword>
<protein>
    <submittedName>
        <fullName evidence="4">Uncharacterized protein</fullName>
    </submittedName>
</protein>
<feature type="coiled-coil region" evidence="1">
    <location>
        <begin position="32"/>
        <end position="73"/>
    </location>
</feature>
<evidence type="ECO:0000256" key="3">
    <source>
        <dbReference type="SAM" id="Phobius"/>
    </source>
</evidence>
<keyword evidence="1" id="KW-0175">Coiled coil</keyword>
<feature type="compositionally biased region" description="Basic and acidic residues" evidence="2">
    <location>
        <begin position="85"/>
        <end position="100"/>
    </location>
</feature>
<comment type="caution">
    <text evidence="4">The sequence shown here is derived from an EMBL/GenBank/DDBJ whole genome shotgun (WGS) entry which is preliminary data.</text>
</comment>
<keyword evidence="5" id="KW-1185">Reference proteome</keyword>
<dbReference type="EMBL" id="CALNXI010001092">
    <property type="protein sequence ID" value="CAH3155153.1"/>
    <property type="molecule type" value="Genomic_DNA"/>
</dbReference>